<evidence type="ECO:0000313" key="2">
    <source>
        <dbReference type="Proteomes" id="UP000001055"/>
    </source>
</evidence>
<dbReference type="AlphaFoldDB" id="A9JX56"/>
<dbReference type="GeneID" id="5973328"/>
<protein>
    <submittedName>
        <fullName evidence="1">Uncharacterized protein</fullName>
    </submittedName>
</protein>
<dbReference type="KEGG" id="pno:SNOG_20065"/>
<accession>A9JX56</accession>
<dbReference type="Proteomes" id="UP000001055">
    <property type="component" value="Unassembled WGS sequence"/>
</dbReference>
<name>A9JX56_PHANO</name>
<sequence>MYALEAGVVWLGLIVSWRRTGGSCSRNFSLCCQGSCKAVLFTQKMRESLRKSEKQTVSPAVVACQEKPGPAAPTADRQQHRRAASCPVWRPCSPRVQPIHCDIAVSMTTREPACSHRNAPPRPNLP</sequence>
<evidence type="ECO:0000313" key="1">
    <source>
        <dbReference type="EMBL" id="EDP89921.1"/>
    </source>
</evidence>
<reference evidence="2" key="1">
    <citation type="journal article" date="2007" name="Plant Cell">
        <title>Dothideomycete-plant interactions illuminated by genome sequencing and EST analysis of the wheat pathogen Stagonospora nodorum.</title>
        <authorList>
            <person name="Hane J.K."/>
            <person name="Lowe R.G."/>
            <person name="Solomon P.S."/>
            <person name="Tan K.C."/>
            <person name="Schoch C.L."/>
            <person name="Spatafora J.W."/>
            <person name="Crous P.W."/>
            <person name="Kodira C."/>
            <person name="Birren B.W."/>
            <person name="Galagan J.E."/>
            <person name="Torriani S.F."/>
            <person name="McDonald B.A."/>
            <person name="Oliver R.P."/>
        </authorList>
    </citation>
    <scope>NUCLEOTIDE SEQUENCE [LARGE SCALE GENOMIC DNA]</scope>
    <source>
        <strain evidence="2">SN15 / ATCC MYA-4574 / FGSC 10173</strain>
    </source>
</reference>
<proteinExistence type="predicted"/>
<dbReference type="InParanoid" id="A9JX56"/>
<dbReference type="RefSeq" id="XP_001796451.1">
    <property type="nucleotide sequence ID" value="XM_001796399.1"/>
</dbReference>
<gene>
    <name evidence="1" type="ORF">SNOG_20065</name>
</gene>
<organism evidence="1 2">
    <name type="scientific">Phaeosphaeria nodorum (strain SN15 / ATCC MYA-4574 / FGSC 10173)</name>
    <name type="common">Glume blotch fungus</name>
    <name type="synonym">Parastagonospora nodorum</name>
    <dbReference type="NCBI Taxonomy" id="321614"/>
    <lineage>
        <taxon>Eukaryota</taxon>
        <taxon>Fungi</taxon>
        <taxon>Dikarya</taxon>
        <taxon>Ascomycota</taxon>
        <taxon>Pezizomycotina</taxon>
        <taxon>Dothideomycetes</taxon>
        <taxon>Pleosporomycetidae</taxon>
        <taxon>Pleosporales</taxon>
        <taxon>Pleosporineae</taxon>
        <taxon>Phaeosphaeriaceae</taxon>
        <taxon>Parastagonospora</taxon>
    </lineage>
</organism>
<dbReference type="EMBL" id="CH445332">
    <property type="protein sequence ID" value="EDP89921.1"/>
    <property type="molecule type" value="Genomic_DNA"/>
</dbReference>